<feature type="region of interest" description="Disordered" evidence="1">
    <location>
        <begin position="1"/>
        <end position="27"/>
    </location>
</feature>
<dbReference type="EMBL" id="UZAF01016140">
    <property type="protein sequence ID" value="VDO21488.1"/>
    <property type="molecule type" value="Genomic_DNA"/>
</dbReference>
<proteinExistence type="predicted"/>
<dbReference type="WBParaSite" id="HPLM_0000370001-mRNA-1">
    <property type="protein sequence ID" value="HPLM_0000370001-mRNA-1"/>
    <property type="gene ID" value="HPLM_0000370001"/>
</dbReference>
<evidence type="ECO:0000313" key="2">
    <source>
        <dbReference type="EMBL" id="VDO21488.1"/>
    </source>
</evidence>
<organism evidence="4">
    <name type="scientific">Haemonchus placei</name>
    <name type="common">Barber's pole worm</name>
    <dbReference type="NCBI Taxonomy" id="6290"/>
    <lineage>
        <taxon>Eukaryota</taxon>
        <taxon>Metazoa</taxon>
        <taxon>Ecdysozoa</taxon>
        <taxon>Nematoda</taxon>
        <taxon>Chromadorea</taxon>
        <taxon>Rhabditida</taxon>
        <taxon>Rhabditina</taxon>
        <taxon>Rhabditomorpha</taxon>
        <taxon>Strongyloidea</taxon>
        <taxon>Trichostrongylidae</taxon>
        <taxon>Haemonchus</taxon>
    </lineage>
</organism>
<accession>A0A0N4W1Z4</accession>
<reference evidence="2 3" key="2">
    <citation type="submission" date="2018-11" db="EMBL/GenBank/DDBJ databases">
        <authorList>
            <consortium name="Pathogen Informatics"/>
        </authorList>
    </citation>
    <scope>NUCLEOTIDE SEQUENCE [LARGE SCALE GENOMIC DNA]</scope>
    <source>
        <strain evidence="2 3">MHpl1</strain>
    </source>
</reference>
<dbReference type="Proteomes" id="UP000268014">
    <property type="component" value="Unassembled WGS sequence"/>
</dbReference>
<feature type="compositionally biased region" description="Basic and acidic residues" evidence="1">
    <location>
        <begin position="11"/>
        <end position="20"/>
    </location>
</feature>
<name>A0A0N4W1Z4_HAEPC</name>
<feature type="region of interest" description="Disordered" evidence="1">
    <location>
        <begin position="40"/>
        <end position="70"/>
    </location>
</feature>
<feature type="compositionally biased region" description="Basic and acidic residues" evidence="1">
    <location>
        <begin position="50"/>
        <end position="64"/>
    </location>
</feature>
<evidence type="ECO:0000256" key="1">
    <source>
        <dbReference type="SAM" id="MobiDB-lite"/>
    </source>
</evidence>
<protein>
    <submittedName>
        <fullName evidence="4">Retrotransposon protein, putative, unclassified</fullName>
    </submittedName>
</protein>
<reference evidence="4" key="1">
    <citation type="submission" date="2017-02" db="UniProtKB">
        <authorList>
            <consortium name="WormBaseParasite"/>
        </authorList>
    </citation>
    <scope>IDENTIFICATION</scope>
</reference>
<evidence type="ECO:0000313" key="4">
    <source>
        <dbReference type="WBParaSite" id="HPLM_0000370001-mRNA-1"/>
    </source>
</evidence>
<evidence type="ECO:0000313" key="3">
    <source>
        <dbReference type="Proteomes" id="UP000268014"/>
    </source>
</evidence>
<sequence length="139" mass="14990">MGGVQGSGTVSERERHKDGGQVRARKVRLANAAGLLHPLDNARWGRRTRKNDGGERSGRRHDDGERDDDDVLSRLMAAAAATTEAGRRAETTGAGGWPAGWLADWLTGWLRGRADGVLWMHSLCYGPALPRSNPSCTCA</sequence>
<keyword evidence="3" id="KW-1185">Reference proteome</keyword>
<dbReference type="AlphaFoldDB" id="A0A0N4W1Z4"/>
<gene>
    <name evidence="2" type="ORF">HPLM_LOCUS3692</name>
</gene>